<keyword evidence="2" id="KW-0812">Transmembrane</keyword>
<organism evidence="9 10">
    <name type="scientific">Clarias magur</name>
    <name type="common">Asian catfish</name>
    <name type="synonym">Macropteronotus magur</name>
    <dbReference type="NCBI Taxonomy" id="1594786"/>
    <lineage>
        <taxon>Eukaryota</taxon>
        <taxon>Metazoa</taxon>
        <taxon>Chordata</taxon>
        <taxon>Craniata</taxon>
        <taxon>Vertebrata</taxon>
        <taxon>Euteleostomi</taxon>
        <taxon>Actinopterygii</taxon>
        <taxon>Neopterygii</taxon>
        <taxon>Teleostei</taxon>
        <taxon>Ostariophysi</taxon>
        <taxon>Siluriformes</taxon>
        <taxon>Clariidae</taxon>
        <taxon>Clarias</taxon>
    </lineage>
</organism>
<keyword evidence="4" id="KW-0297">G-protein coupled receptor</keyword>
<proteinExistence type="predicted"/>
<dbReference type="SUPFAM" id="SSF81321">
    <property type="entry name" value="Family A G protein-coupled receptor-like"/>
    <property type="match status" value="1"/>
</dbReference>
<evidence type="ECO:0000256" key="2">
    <source>
        <dbReference type="ARBA" id="ARBA00022692"/>
    </source>
</evidence>
<dbReference type="GO" id="GO:0004930">
    <property type="term" value="F:G protein-coupled receptor activity"/>
    <property type="evidence" value="ECO:0007669"/>
    <property type="project" value="UniProtKB-KW"/>
</dbReference>
<evidence type="ECO:0000256" key="3">
    <source>
        <dbReference type="ARBA" id="ARBA00022989"/>
    </source>
</evidence>
<evidence type="ECO:0000256" key="5">
    <source>
        <dbReference type="ARBA" id="ARBA00023136"/>
    </source>
</evidence>
<dbReference type="AlphaFoldDB" id="A0A8J4XCT0"/>
<dbReference type="PANTHER" id="PTHR24240">
    <property type="entry name" value="OPSIN"/>
    <property type="match status" value="1"/>
</dbReference>
<accession>A0A8J4XCT0</accession>
<keyword evidence="7" id="KW-0807">Transducer</keyword>
<dbReference type="InterPro" id="IPR017452">
    <property type="entry name" value="GPCR_Rhodpsn_7TM"/>
</dbReference>
<dbReference type="Pfam" id="PF00001">
    <property type="entry name" value="7tm_1"/>
    <property type="match status" value="1"/>
</dbReference>
<keyword evidence="6" id="KW-0675">Receptor</keyword>
<sequence length="112" mass="12523">MLSNLLALVLFGRHRALRSPINLLLVNICLSDLLVCALATPLSLAASARGHWLAGRTACVWYGFANSLFVKSIRAHCRIFFRLIPNRCGFARDCAYAKLNKLKKRFEAFGDI</sequence>
<feature type="domain" description="G-protein coupled receptors family 1 profile" evidence="8">
    <location>
        <begin position="3"/>
        <end position="59"/>
    </location>
</feature>
<dbReference type="InterPro" id="IPR050125">
    <property type="entry name" value="GPCR_opsins"/>
</dbReference>
<evidence type="ECO:0000256" key="7">
    <source>
        <dbReference type="ARBA" id="ARBA00023224"/>
    </source>
</evidence>
<dbReference type="EMBL" id="QNUK01000083">
    <property type="protein sequence ID" value="KAF5902883.1"/>
    <property type="molecule type" value="Genomic_DNA"/>
</dbReference>
<dbReference type="PROSITE" id="PS50262">
    <property type="entry name" value="G_PROTEIN_RECEP_F1_2"/>
    <property type="match status" value="1"/>
</dbReference>
<protein>
    <submittedName>
        <fullName evidence="9">Vertebrate ancient opsin-like</fullName>
    </submittedName>
</protein>
<keyword evidence="5" id="KW-0472">Membrane</keyword>
<evidence type="ECO:0000313" key="9">
    <source>
        <dbReference type="EMBL" id="KAF5902883.1"/>
    </source>
</evidence>
<evidence type="ECO:0000313" key="10">
    <source>
        <dbReference type="Proteomes" id="UP000727407"/>
    </source>
</evidence>
<comment type="subcellular location">
    <subcellularLocation>
        <location evidence="1">Membrane</location>
        <topology evidence="1">Multi-pass membrane protein</topology>
    </subcellularLocation>
</comment>
<dbReference type="OrthoDB" id="2101615at2759"/>
<keyword evidence="3" id="KW-1133">Transmembrane helix</keyword>
<evidence type="ECO:0000259" key="8">
    <source>
        <dbReference type="PROSITE" id="PS50262"/>
    </source>
</evidence>
<keyword evidence="10" id="KW-1185">Reference proteome</keyword>
<name>A0A8J4XCT0_CLAMG</name>
<dbReference type="Gene3D" id="1.20.1070.10">
    <property type="entry name" value="Rhodopsin 7-helix transmembrane proteins"/>
    <property type="match status" value="1"/>
</dbReference>
<evidence type="ECO:0000256" key="6">
    <source>
        <dbReference type="ARBA" id="ARBA00023170"/>
    </source>
</evidence>
<comment type="caution">
    <text evidence="9">The sequence shown here is derived from an EMBL/GenBank/DDBJ whole genome shotgun (WGS) entry which is preliminary data.</text>
</comment>
<gene>
    <name evidence="9" type="primary">tmtopsa</name>
    <name evidence="9" type="ORF">DAT39_007351</name>
</gene>
<evidence type="ECO:0000256" key="4">
    <source>
        <dbReference type="ARBA" id="ARBA00023040"/>
    </source>
</evidence>
<dbReference type="Proteomes" id="UP000727407">
    <property type="component" value="Unassembled WGS sequence"/>
</dbReference>
<dbReference type="GO" id="GO:0016020">
    <property type="term" value="C:membrane"/>
    <property type="evidence" value="ECO:0007669"/>
    <property type="project" value="UniProtKB-SubCell"/>
</dbReference>
<dbReference type="InterPro" id="IPR000276">
    <property type="entry name" value="GPCR_Rhodpsn"/>
</dbReference>
<evidence type="ECO:0000256" key="1">
    <source>
        <dbReference type="ARBA" id="ARBA00004141"/>
    </source>
</evidence>
<reference evidence="9" key="1">
    <citation type="submission" date="2020-07" db="EMBL/GenBank/DDBJ databases">
        <title>Clarias magur genome sequencing, assembly and annotation.</title>
        <authorList>
            <person name="Kushwaha B."/>
            <person name="Kumar R."/>
            <person name="Das P."/>
            <person name="Joshi C.G."/>
            <person name="Kumar D."/>
            <person name="Nagpure N.S."/>
            <person name="Pandey M."/>
            <person name="Agarwal S."/>
            <person name="Srivastava S."/>
            <person name="Singh M."/>
            <person name="Sahoo L."/>
            <person name="Jayasankar P."/>
            <person name="Meher P.K."/>
            <person name="Koringa P.G."/>
            <person name="Iquebal M.A."/>
            <person name="Das S.P."/>
            <person name="Bit A."/>
            <person name="Patnaik S."/>
            <person name="Patel N."/>
            <person name="Shah T.M."/>
            <person name="Hinsu A."/>
            <person name="Jena J.K."/>
        </authorList>
    </citation>
    <scope>NUCLEOTIDE SEQUENCE</scope>
    <source>
        <strain evidence="9">CIFAMagur01</strain>
        <tissue evidence="9">Testis</tissue>
    </source>
</reference>